<dbReference type="InterPro" id="IPR043130">
    <property type="entry name" value="CDP-OH_PTrfase_TM_dom"/>
</dbReference>
<dbReference type="EMBL" id="BA000035">
    <property type="protein sequence ID" value="BAC18667.1"/>
    <property type="molecule type" value="Genomic_DNA"/>
</dbReference>
<dbReference type="InterPro" id="IPR048254">
    <property type="entry name" value="CDP_ALCOHOL_P_TRANSF_CS"/>
</dbReference>
<dbReference type="PIRSF" id="PIRSF000847">
    <property type="entry name" value="Phos_ph_gly_syn"/>
    <property type="match status" value="1"/>
</dbReference>
<dbReference type="PROSITE" id="PS00379">
    <property type="entry name" value="CDP_ALCOHOL_P_TRANSF"/>
    <property type="match status" value="1"/>
</dbReference>
<dbReference type="HOGENOM" id="CLU_051314_2_0_11"/>
<dbReference type="InterPro" id="IPR000462">
    <property type="entry name" value="CDP-OH_P_trans"/>
</dbReference>
<organism evidence="16 17">
    <name type="scientific">Corynebacterium efficiens (strain DSM 44549 / YS-314 / AJ 12310 / JCM 11189 / NBRC 100395)</name>
    <dbReference type="NCBI Taxonomy" id="196164"/>
    <lineage>
        <taxon>Bacteria</taxon>
        <taxon>Bacillati</taxon>
        <taxon>Actinomycetota</taxon>
        <taxon>Actinomycetes</taxon>
        <taxon>Mycobacteriales</taxon>
        <taxon>Corynebacteriaceae</taxon>
        <taxon>Corynebacterium</taxon>
    </lineage>
</organism>
<dbReference type="eggNOG" id="COG0558">
    <property type="taxonomic scope" value="Bacteria"/>
</dbReference>
<evidence type="ECO:0000256" key="6">
    <source>
        <dbReference type="ARBA" id="ARBA00022692"/>
    </source>
</evidence>
<dbReference type="NCBIfam" id="TIGR00560">
    <property type="entry name" value="pgsA"/>
    <property type="match status" value="1"/>
</dbReference>
<evidence type="ECO:0000256" key="5">
    <source>
        <dbReference type="ARBA" id="ARBA00022679"/>
    </source>
</evidence>
<feature type="region of interest" description="Disordered" evidence="14">
    <location>
        <begin position="1"/>
        <end position="25"/>
    </location>
</feature>
<evidence type="ECO:0000313" key="16">
    <source>
        <dbReference type="EMBL" id="BAC18667.1"/>
    </source>
</evidence>
<keyword evidence="10" id="KW-0594">Phospholipid biosynthesis</keyword>
<evidence type="ECO:0000256" key="8">
    <source>
        <dbReference type="ARBA" id="ARBA00023098"/>
    </source>
</evidence>
<dbReference type="GO" id="GO:0016020">
    <property type="term" value="C:membrane"/>
    <property type="evidence" value="ECO:0007669"/>
    <property type="project" value="UniProtKB-SubCell"/>
</dbReference>
<keyword evidence="4" id="KW-0444">Lipid biosynthesis</keyword>
<keyword evidence="9 15" id="KW-0472">Membrane</keyword>
<dbReference type="Gene3D" id="1.20.120.1760">
    <property type="match status" value="1"/>
</dbReference>
<keyword evidence="7 15" id="KW-1133">Transmembrane helix</keyword>
<dbReference type="InterPro" id="IPR004570">
    <property type="entry name" value="Phosphatidylglycerol_P_synth"/>
</dbReference>
<comment type="subcellular location">
    <subcellularLocation>
        <location evidence="1">Membrane</location>
        <topology evidence="1">Multi-pass membrane protein</topology>
    </subcellularLocation>
</comment>
<dbReference type="Pfam" id="PF01066">
    <property type="entry name" value="CDP-OH_P_transf"/>
    <property type="match status" value="1"/>
</dbReference>
<evidence type="ECO:0000256" key="3">
    <source>
        <dbReference type="ARBA" id="ARBA00010441"/>
    </source>
</evidence>
<evidence type="ECO:0000256" key="11">
    <source>
        <dbReference type="ARBA" id="ARBA00023264"/>
    </source>
</evidence>
<dbReference type="EC" id="2.7.8.5" evidence="12"/>
<dbReference type="AlphaFoldDB" id="Q8FPC5"/>
<evidence type="ECO:0000256" key="2">
    <source>
        <dbReference type="ARBA" id="ARBA00005074"/>
    </source>
</evidence>
<sequence length="207" mass="22407">MSDVSAGAMGAPEGRPGAAVSDGVSPKPSNWNLPNFLTSLRIIVIPLFAWLTLEGQAENNAHAWWALVVFVLLMITDKLDGDIARARGLVTDFGKIADPIADKALMTTAFVCFNIIGILPWWATALIVIREFGITIWRFFQLRRGTVVPASKGGKMKTALQTLAVALYLAPLPGWMDIPSQVVMYAAVAVTVFTGIQYIVDSRKSSS</sequence>
<evidence type="ECO:0000256" key="15">
    <source>
        <dbReference type="SAM" id="Phobius"/>
    </source>
</evidence>
<keyword evidence="11" id="KW-1208">Phospholipid metabolism</keyword>
<comment type="similarity">
    <text evidence="3 13">Belongs to the CDP-alcohol phosphatidyltransferase class-I family.</text>
</comment>
<name>Q8FPC5_COREF</name>
<accession>Q8FPC5</accession>
<comment type="pathway">
    <text evidence="2">Lipid metabolism; phospholipid metabolism.</text>
</comment>
<protein>
    <recommendedName>
        <fullName evidence="12">CDP-diacylglycerol--glycerol-3-phosphate 3-phosphatidyltransferase</fullName>
        <ecNumber evidence="12">2.7.8.5</ecNumber>
    </recommendedName>
</protein>
<evidence type="ECO:0000256" key="12">
    <source>
        <dbReference type="NCBIfam" id="TIGR00560"/>
    </source>
</evidence>
<evidence type="ECO:0000256" key="7">
    <source>
        <dbReference type="ARBA" id="ARBA00022989"/>
    </source>
</evidence>
<dbReference type="RefSeq" id="WP_011075645.1">
    <property type="nucleotide sequence ID" value="NC_004369.1"/>
</dbReference>
<evidence type="ECO:0000256" key="14">
    <source>
        <dbReference type="SAM" id="MobiDB-lite"/>
    </source>
</evidence>
<evidence type="ECO:0000256" key="13">
    <source>
        <dbReference type="RuleBase" id="RU003750"/>
    </source>
</evidence>
<evidence type="ECO:0000256" key="1">
    <source>
        <dbReference type="ARBA" id="ARBA00004141"/>
    </source>
</evidence>
<dbReference type="UniPathway" id="UPA00085"/>
<keyword evidence="5 13" id="KW-0808">Transferase</keyword>
<dbReference type="PANTHER" id="PTHR14269">
    <property type="entry name" value="CDP-DIACYLGLYCEROL--GLYCEROL-3-PHOSPHATE 3-PHOSPHATIDYLTRANSFERASE-RELATED"/>
    <property type="match status" value="1"/>
</dbReference>
<dbReference type="GO" id="GO:0008444">
    <property type="term" value="F:CDP-diacylglycerol-glycerol-3-phosphate 3-phosphatidyltransferase activity"/>
    <property type="evidence" value="ECO:0007669"/>
    <property type="project" value="UniProtKB-UniRule"/>
</dbReference>
<dbReference type="KEGG" id="cef:CE1857"/>
<dbReference type="STRING" id="196164.gene:10742285"/>
<dbReference type="Proteomes" id="UP000001409">
    <property type="component" value="Chromosome"/>
</dbReference>
<dbReference type="GO" id="GO:0046474">
    <property type="term" value="P:glycerophospholipid biosynthetic process"/>
    <property type="evidence" value="ECO:0007669"/>
    <property type="project" value="TreeGrafter"/>
</dbReference>
<reference evidence="16 17" key="1">
    <citation type="journal article" date="2003" name="Genome Res.">
        <title>Comparative complete genome sequence analysis of the amino acid replacements responsible for the thermostability of Corynebacterium efficiens.</title>
        <authorList>
            <person name="Nishio Y."/>
            <person name="Nakamura Y."/>
            <person name="Kawarabayasi Y."/>
            <person name="Usuda Y."/>
            <person name="Kimura E."/>
            <person name="Sugimoto S."/>
            <person name="Matsui K."/>
            <person name="Yamagishi A."/>
            <person name="Kikuchi H."/>
            <person name="Ikeo K."/>
            <person name="Gojobori T."/>
        </authorList>
    </citation>
    <scope>NUCLEOTIDE SEQUENCE [LARGE SCALE GENOMIC DNA]</scope>
    <source>
        <strain evidence="17">DSM 44549 / YS-314 / AJ 12310 / JCM 11189 / NBRC 100395</strain>
    </source>
</reference>
<keyword evidence="8" id="KW-0443">Lipid metabolism</keyword>
<proteinExistence type="inferred from homology"/>
<evidence type="ECO:0000256" key="10">
    <source>
        <dbReference type="ARBA" id="ARBA00023209"/>
    </source>
</evidence>
<feature type="transmembrane region" description="Helical" evidence="15">
    <location>
        <begin position="115"/>
        <end position="137"/>
    </location>
</feature>
<dbReference type="PANTHER" id="PTHR14269:SF52">
    <property type="entry name" value="PHOSPHATIDYLGLYCEROPHOSPHATE SYNTHASE-RELATED"/>
    <property type="match status" value="1"/>
</dbReference>
<feature type="transmembrane region" description="Helical" evidence="15">
    <location>
        <begin position="182"/>
        <end position="200"/>
    </location>
</feature>
<evidence type="ECO:0000256" key="4">
    <source>
        <dbReference type="ARBA" id="ARBA00022516"/>
    </source>
</evidence>
<dbReference type="InterPro" id="IPR050324">
    <property type="entry name" value="CDP-alcohol_PTase-I"/>
</dbReference>
<keyword evidence="17" id="KW-1185">Reference proteome</keyword>
<keyword evidence="6 15" id="KW-0812">Transmembrane</keyword>
<evidence type="ECO:0000256" key="9">
    <source>
        <dbReference type="ARBA" id="ARBA00023136"/>
    </source>
</evidence>
<evidence type="ECO:0000313" key="17">
    <source>
        <dbReference type="Proteomes" id="UP000001409"/>
    </source>
</evidence>